<dbReference type="AlphaFoldDB" id="A0A6G8PY94"/>
<proteinExistence type="predicted"/>
<accession>A0A6G8PY94</accession>
<organism evidence="1 2">
    <name type="scientific">Rubrobacter marinus</name>
    <dbReference type="NCBI Taxonomy" id="2653852"/>
    <lineage>
        <taxon>Bacteria</taxon>
        <taxon>Bacillati</taxon>
        <taxon>Actinomycetota</taxon>
        <taxon>Rubrobacteria</taxon>
        <taxon>Rubrobacterales</taxon>
        <taxon>Rubrobacteraceae</taxon>
        <taxon>Rubrobacter</taxon>
    </lineage>
</organism>
<dbReference type="Proteomes" id="UP000502706">
    <property type="component" value="Chromosome"/>
</dbReference>
<reference evidence="1 2" key="1">
    <citation type="submission" date="2019-10" db="EMBL/GenBank/DDBJ databases">
        <title>Rubrobacter sp nov SCSIO 52915 isolated from a deep-sea sediment in the South China Sea.</title>
        <authorList>
            <person name="Chen R.W."/>
        </authorList>
    </citation>
    <scope>NUCLEOTIDE SEQUENCE [LARGE SCALE GENOMIC DNA]</scope>
    <source>
        <strain evidence="1 2">SCSIO 52915</strain>
    </source>
</reference>
<dbReference type="EMBL" id="CP045121">
    <property type="protein sequence ID" value="QIN79173.1"/>
    <property type="molecule type" value="Genomic_DNA"/>
</dbReference>
<dbReference type="RefSeq" id="WP_166396833.1">
    <property type="nucleotide sequence ID" value="NZ_CP045121.1"/>
</dbReference>
<protein>
    <submittedName>
        <fullName evidence="1">Uncharacterized protein</fullName>
    </submittedName>
</protein>
<gene>
    <name evidence="1" type="ORF">GBA65_12315</name>
</gene>
<evidence type="ECO:0000313" key="1">
    <source>
        <dbReference type="EMBL" id="QIN79173.1"/>
    </source>
</evidence>
<name>A0A6G8PY94_9ACTN</name>
<dbReference type="KEGG" id="rmar:GBA65_12315"/>
<sequence>MLENGHAEPGLERAYRVLAWRILAARGEGHGNSGLVARMAEAARGAETLEEYEAARDDVLGPILDGLESAENRDP</sequence>
<keyword evidence="2" id="KW-1185">Reference proteome</keyword>
<evidence type="ECO:0000313" key="2">
    <source>
        <dbReference type="Proteomes" id="UP000502706"/>
    </source>
</evidence>